<dbReference type="GO" id="GO:0003723">
    <property type="term" value="F:RNA binding"/>
    <property type="evidence" value="ECO:0007669"/>
    <property type="project" value="InterPro"/>
</dbReference>
<organism evidence="5 6">
    <name type="scientific">Allacma fusca</name>
    <dbReference type="NCBI Taxonomy" id="39272"/>
    <lineage>
        <taxon>Eukaryota</taxon>
        <taxon>Metazoa</taxon>
        <taxon>Ecdysozoa</taxon>
        <taxon>Arthropoda</taxon>
        <taxon>Hexapoda</taxon>
        <taxon>Collembola</taxon>
        <taxon>Symphypleona</taxon>
        <taxon>Sminthuridae</taxon>
        <taxon>Allacma</taxon>
    </lineage>
</organism>
<comment type="caution">
    <text evidence="5">The sequence shown here is derived from an EMBL/GenBank/DDBJ whole genome shotgun (WGS) entry which is preliminary data.</text>
</comment>
<dbReference type="GO" id="GO:0005681">
    <property type="term" value="C:spliceosomal complex"/>
    <property type="evidence" value="ECO:0007669"/>
    <property type="project" value="UniProtKB-KW"/>
</dbReference>
<keyword evidence="2" id="KW-0687">Ribonucleoprotein</keyword>
<dbReference type="SMART" id="SM00651">
    <property type="entry name" value="Sm"/>
    <property type="match status" value="1"/>
</dbReference>
<feature type="compositionally biased region" description="Basic and acidic residues" evidence="3">
    <location>
        <begin position="130"/>
        <end position="143"/>
    </location>
</feature>
<reference evidence="5" key="1">
    <citation type="submission" date="2021-06" db="EMBL/GenBank/DDBJ databases">
        <authorList>
            <person name="Hodson N. C."/>
            <person name="Mongue J. A."/>
            <person name="Jaron S. K."/>
        </authorList>
    </citation>
    <scope>NUCLEOTIDE SEQUENCE</scope>
</reference>
<dbReference type="InterPro" id="IPR001163">
    <property type="entry name" value="Sm_dom_euk/arc"/>
</dbReference>
<gene>
    <name evidence="5" type="ORF">AFUS01_LOCUS12379</name>
</gene>
<dbReference type="AlphaFoldDB" id="A0A8J2JQ01"/>
<evidence type="ECO:0000256" key="1">
    <source>
        <dbReference type="ARBA" id="ARBA00022728"/>
    </source>
</evidence>
<evidence type="ECO:0000259" key="4">
    <source>
        <dbReference type="PROSITE" id="PS52002"/>
    </source>
</evidence>
<feature type="compositionally biased region" description="Polar residues" evidence="3">
    <location>
        <begin position="144"/>
        <end position="153"/>
    </location>
</feature>
<dbReference type="Proteomes" id="UP000708208">
    <property type="component" value="Unassembled WGS sequence"/>
</dbReference>
<proteinExistence type="predicted"/>
<dbReference type="OrthoDB" id="10256176at2759"/>
<keyword evidence="1" id="KW-0507">mRNA processing</keyword>
<evidence type="ECO:0000313" key="6">
    <source>
        <dbReference type="Proteomes" id="UP000708208"/>
    </source>
</evidence>
<dbReference type="PROSITE" id="PS52002">
    <property type="entry name" value="SM"/>
    <property type="match status" value="1"/>
</dbReference>
<keyword evidence="6" id="KW-1185">Reference proteome</keyword>
<accession>A0A8J2JQ01</accession>
<dbReference type="InterPro" id="IPR027141">
    <property type="entry name" value="LSm4/Sm_D1/D3"/>
</dbReference>
<feature type="region of interest" description="Disordered" evidence="3">
    <location>
        <begin position="130"/>
        <end position="153"/>
    </location>
</feature>
<protein>
    <recommendedName>
        <fullName evidence="4">Sm domain-containing protein</fullName>
    </recommendedName>
</protein>
<keyword evidence="1" id="KW-0747">Spliceosome</keyword>
<dbReference type="GO" id="GO:0006396">
    <property type="term" value="P:RNA processing"/>
    <property type="evidence" value="ECO:0007669"/>
    <property type="project" value="InterPro"/>
</dbReference>
<keyword evidence="1" id="KW-0508">mRNA splicing</keyword>
<dbReference type="Pfam" id="PF01423">
    <property type="entry name" value="LSM"/>
    <property type="match status" value="1"/>
</dbReference>
<name>A0A8J2JQ01_9HEXA</name>
<sequence length="166" mass="18972">MLRLPPGNITKFNGTVRSQLPIFGADCVIIKMFPIDFLRMSASSEVTIYMKNGEMLKGILMSIDNYMNLRLKKACLTSKDGKGRSMEEVYIRGIEIKNIQLPDSVMDAAAAIEKDRQYVRIVQPRVVTQPRKESFRRSSDHNRQFQPRNSKSTQLVVKDAGEDWLC</sequence>
<feature type="domain" description="Sm" evidence="4">
    <location>
        <begin position="33"/>
        <end position="105"/>
    </location>
</feature>
<dbReference type="EMBL" id="CAJVCH010097554">
    <property type="protein sequence ID" value="CAG7723283.1"/>
    <property type="molecule type" value="Genomic_DNA"/>
</dbReference>
<evidence type="ECO:0000256" key="2">
    <source>
        <dbReference type="ARBA" id="ARBA00023274"/>
    </source>
</evidence>
<evidence type="ECO:0000313" key="5">
    <source>
        <dbReference type="EMBL" id="CAG7723283.1"/>
    </source>
</evidence>
<evidence type="ECO:0000256" key="3">
    <source>
        <dbReference type="SAM" id="MobiDB-lite"/>
    </source>
</evidence>
<dbReference type="InterPro" id="IPR047575">
    <property type="entry name" value="Sm"/>
</dbReference>
<dbReference type="PANTHER" id="PTHR23338">
    <property type="entry name" value="SMALL NUCLEAR RIBONUCLEOPROTEIN SM"/>
    <property type="match status" value="1"/>
</dbReference>